<dbReference type="SUPFAM" id="SSF50249">
    <property type="entry name" value="Nucleic acid-binding proteins"/>
    <property type="match status" value="1"/>
</dbReference>
<dbReference type="CDD" id="cd04481">
    <property type="entry name" value="RPA1_DBD_B_like"/>
    <property type="match status" value="1"/>
</dbReference>
<dbReference type="Gene3D" id="2.40.50.140">
    <property type="entry name" value="Nucleic acid-binding proteins"/>
    <property type="match status" value="1"/>
</dbReference>
<gene>
    <name evidence="1" type="ORF">POM88_007487</name>
</gene>
<dbReference type="InterPro" id="IPR012340">
    <property type="entry name" value="NA-bd_OB-fold"/>
</dbReference>
<keyword evidence="2" id="KW-1185">Reference proteome</keyword>
<evidence type="ECO:0000313" key="1">
    <source>
        <dbReference type="EMBL" id="KAK1397624.1"/>
    </source>
</evidence>
<accession>A0AAD8N5L1</accession>
<dbReference type="AlphaFoldDB" id="A0AAD8N5L1"/>
<reference evidence="1" key="1">
    <citation type="submission" date="2023-02" db="EMBL/GenBank/DDBJ databases">
        <title>Genome of toxic invasive species Heracleum sosnowskyi carries increased number of genes despite the absence of recent whole-genome duplications.</title>
        <authorList>
            <person name="Schelkunov M."/>
            <person name="Shtratnikova V."/>
            <person name="Makarenko M."/>
            <person name="Klepikova A."/>
            <person name="Omelchenko D."/>
            <person name="Novikova G."/>
            <person name="Obukhova E."/>
            <person name="Bogdanov V."/>
            <person name="Penin A."/>
            <person name="Logacheva M."/>
        </authorList>
    </citation>
    <scope>NUCLEOTIDE SEQUENCE</scope>
    <source>
        <strain evidence="1">Hsosn_3</strain>
        <tissue evidence="1">Leaf</tissue>
    </source>
</reference>
<sequence length="184" mass="20695">MHKFEFVDLSDLFGIVSAYVDDDKPDYSTDIIGVLEDFENEKKIPTMYGENNIAKFRITDGRHSHKVSVWGQLAITTDSNYKEITKEQPIIVIVTSTKLRKFRNSVQISTMPSSKIYLNLENDVVSAIRQRLDEEGYVASEKALGSPSLAINESSSALAPVIETLTLKQLSERTSTEFQEVLTN</sequence>
<name>A0AAD8N5L1_9APIA</name>
<evidence type="ECO:0008006" key="3">
    <source>
        <dbReference type="Google" id="ProtNLM"/>
    </source>
</evidence>
<dbReference type="Proteomes" id="UP001237642">
    <property type="component" value="Unassembled WGS sequence"/>
</dbReference>
<proteinExistence type="predicted"/>
<evidence type="ECO:0000313" key="2">
    <source>
        <dbReference type="Proteomes" id="UP001237642"/>
    </source>
</evidence>
<comment type="caution">
    <text evidence="1">The sequence shown here is derived from an EMBL/GenBank/DDBJ whole genome shotgun (WGS) entry which is preliminary data.</text>
</comment>
<protein>
    <recommendedName>
        <fullName evidence="3">Replication protein A OB domain-containing protein</fullName>
    </recommendedName>
</protein>
<dbReference type="EMBL" id="JAUIZM010000002">
    <property type="protein sequence ID" value="KAK1397624.1"/>
    <property type="molecule type" value="Genomic_DNA"/>
</dbReference>
<organism evidence="1 2">
    <name type="scientific">Heracleum sosnowskyi</name>
    <dbReference type="NCBI Taxonomy" id="360622"/>
    <lineage>
        <taxon>Eukaryota</taxon>
        <taxon>Viridiplantae</taxon>
        <taxon>Streptophyta</taxon>
        <taxon>Embryophyta</taxon>
        <taxon>Tracheophyta</taxon>
        <taxon>Spermatophyta</taxon>
        <taxon>Magnoliopsida</taxon>
        <taxon>eudicotyledons</taxon>
        <taxon>Gunneridae</taxon>
        <taxon>Pentapetalae</taxon>
        <taxon>asterids</taxon>
        <taxon>campanulids</taxon>
        <taxon>Apiales</taxon>
        <taxon>Apiaceae</taxon>
        <taxon>Apioideae</taxon>
        <taxon>apioid superclade</taxon>
        <taxon>Tordylieae</taxon>
        <taxon>Tordyliinae</taxon>
        <taxon>Heracleum</taxon>
    </lineage>
</organism>
<reference evidence="1" key="2">
    <citation type="submission" date="2023-05" db="EMBL/GenBank/DDBJ databases">
        <authorList>
            <person name="Schelkunov M.I."/>
        </authorList>
    </citation>
    <scope>NUCLEOTIDE SEQUENCE</scope>
    <source>
        <strain evidence="1">Hsosn_3</strain>
        <tissue evidence="1">Leaf</tissue>
    </source>
</reference>